<dbReference type="InterPro" id="IPR003392">
    <property type="entry name" value="PTHD_SSD"/>
</dbReference>
<evidence type="ECO:0000256" key="7">
    <source>
        <dbReference type="SAM" id="Phobius"/>
    </source>
</evidence>
<feature type="transmembrane region" description="Helical" evidence="7">
    <location>
        <begin position="859"/>
        <end position="882"/>
    </location>
</feature>
<evidence type="ECO:0000256" key="4">
    <source>
        <dbReference type="ARBA" id="ARBA00022989"/>
    </source>
</evidence>
<protein>
    <submittedName>
        <fullName evidence="10">SSD domain-containing protein</fullName>
    </submittedName>
</protein>
<dbReference type="WBParaSite" id="scf7180000421693.g7596">
    <property type="protein sequence ID" value="scf7180000421693.g7596"/>
    <property type="gene ID" value="scf7180000421693.g7596"/>
</dbReference>
<feature type="transmembrane region" description="Helical" evidence="7">
    <location>
        <begin position="825"/>
        <end position="847"/>
    </location>
</feature>
<feature type="transmembrane region" description="Helical" evidence="7">
    <location>
        <begin position="20"/>
        <end position="44"/>
    </location>
</feature>
<dbReference type="InterPro" id="IPR051697">
    <property type="entry name" value="Patched_domain-protein"/>
</dbReference>
<evidence type="ECO:0000313" key="10">
    <source>
        <dbReference type="WBParaSite" id="scf7180000421693.g7596"/>
    </source>
</evidence>
<feature type="transmembrane region" description="Helical" evidence="7">
    <location>
        <begin position="728"/>
        <end position="748"/>
    </location>
</feature>
<proteinExistence type="inferred from homology"/>
<feature type="transmembrane region" description="Helical" evidence="7">
    <location>
        <begin position="508"/>
        <end position="527"/>
    </location>
</feature>
<evidence type="ECO:0000256" key="1">
    <source>
        <dbReference type="ARBA" id="ARBA00004141"/>
    </source>
</evidence>
<keyword evidence="5 7" id="KW-0472">Membrane</keyword>
<dbReference type="PROSITE" id="PS50156">
    <property type="entry name" value="SSD"/>
    <property type="match status" value="1"/>
</dbReference>
<accession>A0A915P0F0</accession>
<dbReference type="SUPFAM" id="SSF82866">
    <property type="entry name" value="Multidrug efflux transporter AcrB transmembrane domain"/>
    <property type="match status" value="1"/>
</dbReference>
<evidence type="ECO:0000256" key="5">
    <source>
        <dbReference type="ARBA" id="ARBA00023136"/>
    </source>
</evidence>
<dbReference type="PANTHER" id="PTHR10796:SF189">
    <property type="entry name" value="SSD DOMAIN-CONTAINING PROTEIN"/>
    <property type="match status" value="1"/>
</dbReference>
<name>A0A915P0F0_9BILA</name>
<feature type="transmembrane region" description="Helical" evidence="7">
    <location>
        <begin position="296"/>
        <end position="318"/>
    </location>
</feature>
<keyword evidence="6" id="KW-0325">Glycoprotein</keyword>
<keyword evidence="3 7" id="KW-0812">Transmembrane</keyword>
<keyword evidence="9" id="KW-1185">Reference proteome</keyword>
<comment type="subcellular location">
    <subcellularLocation>
        <location evidence="1">Membrane</location>
        <topology evidence="1">Multi-pass membrane protein</topology>
    </subcellularLocation>
</comment>
<evidence type="ECO:0000256" key="2">
    <source>
        <dbReference type="ARBA" id="ARBA00005585"/>
    </source>
</evidence>
<feature type="transmembrane region" description="Helical" evidence="7">
    <location>
        <begin position="754"/>
        <end position="777"/>
    </location>
</feature>
<sequence>MIRLWLANIFSKIGLNIGKYPFTSIQIFILTTLLPLILGIFFGIKPELSLNDGFISFNSPSKKELLAQKYFFGETEKSKEWYMALFGIANNEINGDKGGNMLKESNYKEFNSFYQKIFNKMTIKDFKNLTYSQICNPFCDINDQFLKLMEYSTSWLSSLGQVKFSYPISKVFGYDVNIGKHIFNRSINEKGEIINATMIALYFSTFINDNSTKLFLNKFEEKVAEEAKIFNNLNKNIKIIVHGSNVVQKEIERGIINDGKIAVISFFISIFFFILIHSISGYIYSQFTLNRTIISFLCIPSIILILLAIFGGISLFGFPINLLHFSTPLIGLTILNIAHGTFQLGDIWCKLLNESKERQYSSNERLAKVFEKICPSMFYSSLWPILAFSILSLTLTALNYKSLFLGLTLLFIYCFLFKILFFSPLLAYYCHHSVEHSLLENGGSSSLFNLNSKEINTKNNNLLPPTIQQLRSKKENKLNKNKIKLFKNSKKLLVNGEKIFSNFLINSFNGRCFILLITILFLFLSFWKGIPSIQNNMDYRQILPKESKAIKGFDIMDLIWNDFLQILFIIQQPPNFEDFEQFGEFKEFLHEATSLNQTLQPPAHMSWLFDYYKDKFNENILQNIKINNSNFNFVNMSKFDSFINNFPYNAWKSGVRYKIIFDENKNKSSVIINKMLILFAYGNTKGLSGKRKLINECRSVAKRYPQFKINIFDTDLKTTDLMNLIEIIIFRLLLFLFISLIICIILIINWNFILTIISIISTISLLSMILGFSKILFNFQIDFITTPTIILIAIFGANLSTDQFIFCDLLFYLDDENKIIKALKQTINLLIKLLPIWLSLSLPSILFSQIPFFKLQSSLLLLTILLTTFNSLILLPTLIGILPKNWLT</sequence>
<dbReference type="AlphaFoldDB" id="A0A915P0F0"/>
<dbReference type="Proteomes" id="UP000887560">
    <property type="component" value="Unplaced"/>
</dbReference>
<keyword evidence="4 7" id="KW-1133">Transmembrane helix</keyword>
<feature type="domain" description="SSD" evidence="8">
    <location>
        <begin position="259"/>
        <end position="428"/>
    </location>
</feature>
<feature type="transmembrane region" description="Helical" evidence="7">
    <location>
        <begin position="382"/>
        <end position="400"/>
    </location>
</feature>
<feature type="transmembrane region" description="Helical" evidence="7">
    <location>
        <begin position="789"/>
        <end position="813"/>
    </location>
</feature>
<evidence type="ECO:0000256" key="6">
    <source>
        <dbReference type="ARBA" id="ARBA00023180"/>
    </source>
</evidence>
<dbReference type="GO" id="GO:0018996">
    <property type="term" value="P:molting cycle, collagen and cuticulin-based cuticle"/>
    <property type="evidence" value="ECO:0007669"/>
    <property type="project" value="TreeGrafter"/>
</dbReference>
<feature type="transmembrane region" description="Helical" evidence="7">
    <location>
        <begin position="407"/>
        <end position="429"/>
    </location>
</feature>
<dbReference type="GO" id="GO:0005886">
    <property type="term" value="C:plasma membrane"/>
    <property type="evidence" value="ECO:0007669"/>
    <property type="project" value="TreeGrafter"/>
</dbReference>
<feature type="transmembrane region" description="Helical" evidence="7">
    <location>
        <begin position="261"/>
        <end position="284"/>
    </location>
</feature>
<dbReference type="InterPro" id="IPR000731">
    <property type="entry name" value="SSD"/>
</dbReference>
<comment type="similarity">
    <text evidence="2">Belongs to the patched family.</text>
</comment>
<dbReference type="Pfam" id="PF02460">
    <property type="entry name" value="Patched"/>
    <property type="match status" value="1"/>
</dbReference>
<evidence type="ECO:0000256" key="3">
    <source>
        <dbReference type="ARBA" id="ARBA00022692"/>
    </source>
</evidence>
<dbReference type="GO" id="GO:0030659">
    <property type="term" value="C:cytoplasmic vesicle membrane"/>
    <property type="evidence" value="ECO:0007669"/>
    <property type="project" value="TreeGrafter"/>
</dbReference>
<evidence type="ECO:0000259" key="8">
    <source>
        <dbReference type="PROSITE" id="PS50156"/>
    </source>
</evidence>
<organism evidence="9 10">
    <name type="scientific">Meloidogyne floridensis</name>
    <dbReference type="NCBI Taxonomy" id="298350"/>
    <lineage>
        <taxon>Eukaryota</taxon>
        <taxon>Metazoa</taxon>
        <taxon>Ecdysozoa</taxon>
        <taxon>Nematoda</taxon>
        <taxon>Chromadorea</taxon>
        <taxon>Rhabditida</taxon>
        <taxon>Tylenchina</taxon>
        <taxon>Tylenchomorpha</taxon>
        <taxon>Tylenchoidea</taxon>
        <taxon>Meloidogynidae</taxon>
        <taxon>Meloidogyninae</taxon>
        <taxon>Meloidogyne</taxon>
    </lineage>
</organism>
<dbReference type="PANTHER" id="PTHR10796">
    <property type="entry name" value="PATCHED-RELATED"/>
    <property type="match status" value="1"/>
</dbReference>
<reference evidence="10" key="1">
    <citation type="submission" date="2022-11" db="UniProtKB">
        <authorList>
            <consortium name="WormBaseParasite"/>
        </authorList>
    </citation>
    <scope>IDENTIFICATION</scope>
</reference>
<evidence type="ECO:0000313" key="9">
    <source>
        <dbReference type="Proteomes" id="UP000887560"/>
    </source>
</evidence>
<dbReference type="GO" id="GO:0006897">
    <property type="term" value="P:endocytosis"/>
    <property type="evidence" value="ECO:0007669"/>
    <property type="project" value="TreeGrafter"/>
</dbReference>